<proteinExistence type="predicted"/>
<dbReference type="Proteomes" id="UP000199410">
    <property type="component" value="Unassembled WGS sequence"/>
</dbReference>
<feature type="domain" description="DUF403" evidence="1">
    <location>
        <begin position="1"/>
        <end position="297"/>
    </location>
</feature>
<dbReference type="Pfam" id="PF04168">
    <property type="entry name" value="Alpha-E"/>
    <property type="match status" value="1"/>
</dbReference>
<dbReference type="RefSeq" id="WP_089986544.1">
    <property type="nucleotide sequence ID" value="NZ_CP189820.1"/>
</dbReference>
<comment type="caution">
    <text evidence="2">The sequence shown here is derived from an EMBL/GenBank/DDBJ whole genome shotgun (WGS) entry which is preliminary data.</text>
</comment>
<organism evidence="2 3">
    <name type="scientific">Lysinibacillus fusiformis</name>
    <dbReference type="NCBI Taxonomy" id="28031"/>
    <lineage>
        <taxon>Bacteria</taxon>
        <taxon>Bacillati</taxon>
        <taxon>Bacillota</taxon>
        <taxon>Bacilli</taxon>
        <taxon>Bacillales</taxon>
        <taxon>Bacillaceae</taxon>
        <taxon>Lysinibacillus</taxon>
    </lineage>
</organism>
<dbReference type="EMBL" id="FOEL01000012">
    <property type="protein sequence ID" value="SER25837.1"/>
    <property type="molecule type" value="Genomic_DNA"/>
</dbReference>
<protein>
    <submittedName>
        <fullName evidence="2">Uncharacterized conserved protein, Alpha-E superfamily</fullName>
    </submittedName>
</protein>
<reference evidence="2 3" key="1">
    <citation type="submission" date="2016-10" db="EMBL/GenBank/DDBJ databases">
        <authorList>
            <person name="Varghese N."/>
            <person name="Submissions S."/>
        </authorList>
    </citation>
    <scope>NUCLEOTIDE SEQUENCE [LARGE SCALE GENOMIC DNA]</scope>
    <source>
        <strain evidence="2 3">TC-13</strain>
    </source>
</reference>
<dbReference type="AlphaFoldDB" id="A0A1H9MQU0"/>
<dbReference type="PANTHER" id="PTHR34595">
    <property type="entry name" value="BLR5612 PROTEIN"/>
    <property type="match status" value="1"/>
</dbReference>
<evidence type="ECO:0000259" key="1">
    <source>
        <dbReference type="Pfam" id="PF04168"/>
    </source>
</evidence>
<name>A0A1H9MQU0_9BACI</name>
<dbReference type="InterPro" id="IPR051680">
    <property type="entry name" value="ATP-dep_Glu-Cys_Ligase-2"/>
</dbReference>
<sequence length="321" mass="37719">MLSRVADALFWMARYSERTQTNTHILQVQLLNMLEQSGQEHDYIDHWEAVLNICASKEEYLANYTAIRVNPLIDYLLFSETNGNSLHTTLRAIRENARVTRDRIPAELWEIQNAFYLTKQQDILTMDRPIPLIDLQAFLQEVRKTLWMVTGLIEGTMDRDLPFYFMQIGKWLERAEKTMRMTLIILEQQKITGPSLHEMDGTFLLELAAAKETFLQKHRQTNLLMVIRYLLQDEHFPCSIMFCLKKLKEALKSIEHDPLSSRCLTLHSTIKSFVLAIDHHDFWSMSVEEAITIMEERLSQWIAFSETFSTIYHLYEPSIQP</sequence>
<dbReference type="PANTHER" id="PTHR34595:SF7">
    <property type="entry name" value="SLL1039 PROTEIN"/>
    <property type="match status" value="1"/>
</dbReference>
<evidence type="ECO:0000313" key="3">
    <source>
        <dbReference type="Proteomes" id="UP000199410"/>
    </source>
</evidence>
<accession>A0A1H9MQU0</accession>
<dbReference type="InterPro" id="IPR007296">
    <property type="entry name" value="DUF403"/>
</dbReference>
<gene>
    <name evidence="2" type="ORF">SAMN02787113_03390</name>
</gene>
<evidence type="ECO:0000313" key="2">
    <source>
        <dbReference type="EMBL" id="SER25837.1"/>
    </source>
</evidence>